<evidence type="ECO:0000256" key="1">
    <source>
        <dbReference type="ARBA" id="ARBA00004571"/>
    </source>
</evidence>
<dbReference type="GO" id="GO:0009279">
    <property type="term" value="C:cell outer membrane"/>
    <property type="evidence" value="ECO:0007669"/>
    <property type="project" value="UniProtKB-SubCell"/>
</dbReference>
<evidence type="ECO:0000256" key="3">
    <source>
        <dbReference type="ARBA" id="ARBA00022452"/>
    </source>
</evidence>
<keyword evidence="5 7" id="KW-0472">Membrane</keyword>
<dbReference type="SUPFAM" id="SSF56935">
    <property type="entry name" value="Porins"/>
    <property type="match status" value="1"/>
</dbReference>
<dbReference type="Pfam" id="PF13620">
    <property type="entry name" value="CarboxypepD_reg"/>
    <property type="match status" value="1"/>
</dbReference>
<protein>
    <submittedName>
        <fullName evidence="10">TonB-dependent receptor</fullName>
    </submittedName>
</protein>
<dbReference type="Pfam" id="PF14905">
    <property type="entry name" value="OMP_b-brl_3"/>
    <property type="match status" value="1"/>
</dbReference>
<dbReference type="PANTHER" id="PTHR40980">
    <property type="entry name" value="PLUG DOMAIN-CONTAINING PROTEIN"/>
    <property type="match status" value="1"/>
</dbReference>
<evidence type="ECO:0000256" key="4">
    <source>
        <dbReference type="ARBA" id="ARBA00022692"/>
    </source>
</evidence>
<dbReference type="Proteomes" id="UP000295706">
    <property type="component" value="Unassembled WGS sequence"/>
</dbReference>
<dbReference type="OrthoDB" id="905812at2"/>
<name>A0A4R4KRY4_9BACT</name>
<keyword evidence="4 7" id="KW-0812">Transmembrane</keyword>
<accession>A0A4R4KRY4</accession>
<comment type="subcellular location">
    <subcellularLocation>
        <location evidence="1 7">Cell outer membrane</location>
        <topology evidence="1 7">Multi-pass membrane protein</topology>
    </subcellularLocation>
</comment>
<dbReference type="EMBL" id="SMJU01000001">
    <property type="protein sequence ID" value="TDB69191.1"/>
    <property type="molecule type" value="Genomic_DNA"/>
</dbReference>
<dbReference type="InterPro" id="IPR012910">
    <property type="entry name" value="Plug_dom"/>
</dbReference>
<comment type="caution">
    <text evidence="10">The sequence shown here is derived from an EMBL/GenBank/DDBJ whole genome shotgun (WGS) entry which is preliminary data.</text>
</comment>
<dbReference type="PROSITE" id="PS52016">
    <property type="entry name" value="TONB_DEPENDENT_REC_3"/>
    <property type="match status" value="1"/>
</dbReference>
<keyword evidence="3 7" id="KW-1134">Transmembrane beta strand</keyword>
<dbReference type="InterPro" id="IPR008969">
    <property type="entry name" value="CarboxyPept-like_regulatory"/>
</dbReference>
<keyword evidence="2 7" id="KW-0813">Transport</keyword>
<proteinExistence type="inferred from homology"/>
<dbReference type="AlphaFoldDB" id="A0A4R4KRY4"/>
<dbReference type="InterPro" id="IPR036942">
    <property type="entry name" value="Beta-barrel_TonB_sf"/>
</dbReference>
<feature type="domain" description="TonB-dependent receptor plug" evidence="8">
    <location>
        <begin position="187"/>
        <end position="276"/>
    </location>
</feature>
<dbReference type="InterPro" id="IPR041700">
    <property type="entry name" value="OMP_b-brl_3"/>
</dbReference>
<dbReference type="PANTHER" id="PTHR40980:SF4">
    <property type="entry name" value="TONB-DEPENDENT RECEPTOR-LIKE BETA-BARREL DOMAIN-CONTAINING PROTEIN"/>
    <property type="match status" value="1"/>
</dbReference>
<evidence type="ECO:0000259" key="8">
    <source>
        <dbReference type="Pfam" id="PF07715"/>
    </source>
</evidence>
<comment type="similarity">
    <text evidence="7">Belongs to the TonB-dependent receptor family.</text>
</comment>
<organism evidence="10 11">
    <name type="scientific">Arundinibacter roseus</name>
    <dbReference type="NCBI Taxonomy" id="2070510"/>
    <lineage>
        <taxon>Bacteria</taxon>
        <taxon>Pseudomonadati</taxon>
        <taxon>Bacteroidota</taxon>
        <taxon>Cytophagia</taxon>
        <taxon>Cytophagales</taxon>
        <taxon>Spirosomataceae</taxon>
        <taxon>Arundinibacter</taxon>
    </lineage>
</organism>
<keyword evidence="6 7" id="KW-0998">Cell outer membrane</keyword>
<sequence>MKFLVSTFYSKFFKTFSPENKSCLGKKIIQLFMKQLIISLLSLFVVLIRTTASAQSIPAADSVQTQQQSAVEGLLQGLLTYEDDGKTLPVEFASVALFRSADSTAAGGAISDETGVFRITGIAEGSYYLMVQTLGFKDFIKKNITVSTTKPTINLGTLNLTETARQLDAVTVTGQKELIEYSLDRKIINVDKLPATLGGSALDIMQNVPSVTVDIDGNLSLRGSENVIILVDGKPSGLTGLDRQAVLDQIPASSIETIEVITNPSSKFDADGAAGIINIVLKKEKAEGFNGSADLNIGTRDKYNASVNLNNRFKSLNMFASYNFRETRRFSYRDNFRDNFNNDELRFLEQRQDGTSRDLNHNLRLGFDWDIGKQLQMTGSILYRPEYDRDRDTGTYRYYNSNREISQLINRISDEEETGDGLDYVVGFRKKFDKPNRLLTLDATLSTSKSTQVSLFEQTTTDVFGSPLTDDLYQRNNRLNNNRVGVVQLDFVEPLQNKGKIETGLKYTNRFLDGDFQFENRLGDSPTWVPDPLLSNRFVYDEHTTAAYTNYGKEHEKWSYQVGLRLENTSLITEQRTTGEKNTQNYTYLFPSAFLNYNLSKAQKMQVNYTRRINRPWVRALNPFVDISDPLNIRFGNPDLRPELINSFELSHLWYGKTTSLTSTAFYRATVDNVTRYRRLRDDGVTEQTYLNLARSYSYGLEFVVNQDITRWWKTNGNFSYFMATIEGDPGVPDVLTQSNRSWSARVNSNFTFWKGFESQVSVNYRSPFIIPQGEIQSFFNVDVGFKKDVLKGRGAISLRVSDIFDTLRFRINTFGEGFTSSTTAKRETRIAFLGFTYRFGKQVQQLQKERQQRDGGDGSPGGEDF</sequence>
<gene>
    <name evidence="10" type="ORF">EZE20_02330</name>
</gene>
<keyword evidence="10" id="KW-0675">Receptor</keyword>
<dbReference type="InterPro" id="IPR039426">
    <property type="entry name" value="TonB-dep_rcpt-like"/>
</dbReference>
<dbReference type="Gene3D" id="2.170.130.10">
    <property type="entry name" value="TonB-dependent receptor, plug domain"/>
    <property type="match status" value="1"/>
</dbReference>
<dbReference type="Pfam" id="PF07715">
    <property type="entry name" value="Plug"/>
    <property type="match status" value="1"/>
</dbReference>
<reference evidence="10 11" key="1">
    <citation type="submission" date="2019-02" db="EMBL/GenBank/DDBJ databases">
        <title>Arundinibacter roseus gen. nov., sp. nov., a new member of the family Cytophagaceae.</title>
        <authorList>
            <person name="Szuroczki S."/>
            <person name="Khayer B."/>
            <person name="Sproer C."/>
            <person name="Toumi M."/>
            <person name="Szabo A."/>
            <person name="Felfoldi T."/>
            <person name="Schumann P."/>
            <person name="Toth E."/>
        </authorList>
    </citation>
    <scope>NUCLEOTIDE SEQUENCE [LARGE SCALE GENOMIC DNA]</scope>
    <source>
        <strain evidence="10 11">DMA-k-7a</strain>
    </source>
</reference>
<dbReference type="InterPro" id="IPR037066">
    <property type="entry name" value="Plug_dom_sf"/>
</dbReference>
<evidence type="ECO:0000256" key="7">
    <source>
        <dbReference type="PROSITE-ProRule" id="PRU01360"/>
    </source>
</evidence>
<evidence type="ECO:0000313" key="10">
    <source>
        <dbReference type="EMBL" id="TDB69191.1"/>
    </source>
</evidence>
<evidence type="ECO:0000256" key="6">
    <source>
        <dbReference type="ARBA" id="ARBA00023237"/>
    </source>
</evidence>
<feature type="domain" description="Outer membrane protein beta-barrel" evidence="9">
    <location>
        <begin position="430"/>
        <end position="838"/>
    </location>
</feature>
<evidence type="ECO:0000256" key="2">
    <source>
        <dbReference type="ARBA" id="ARBA00022448"/>
    </source>
</evidence>
<dbReference type="SUPFAM" id="SSF49464">
    <property type="entry name" value="Carboxypeptidase regulatory domain-like"/>
    <property type="match status" value="1"/>
</dbReference>
<evidence type="ECO:0000313" key="11">
    <source>
        <dbReference type="Proteomes" id="UP000295706"/>
    </source>
</evidence>
<dbReference type="Gene3D" id="2.40.170.20">
    <property type="entry name" value="TonB-dependent receptor, beta-barrel domain"/>
    <property type="match status" value="1"/>
</dbReference>
<evidence type="ECO:0000259" key="9">
    <source>
        <dbReference type="Pfam" id="PF14905"/>
    </source>
</evidence>
<keyword evidence="11" id="KW-1185">Reference proteome</keyword>
<evidence type="ECO:0000256" key="5">
    <source>
        <dbReference type="ARBA" id="ARBA00023136"/>
    </source>
</evidence>